<feature type="non-terminal residue" evidence="2">
    <location>
        <position position="47"/>
    </location>
</feature>
<feature type="compositionally biased region" description="Basic and acidic residues" evidence="1">
    <location>
        <begin position="22"/>
        <end position="31"/>
    </location>
</feature>
<evidence type="ECO:0000256" key="1">
    <source>
        <dbReference type="SAM" id="MobiDB-lite"/>
    </source>
</evidence>
<dbReference type="EMBL" id="CAJVPZ010077809">
    <property type="protein sequence ID" value="CAG8805724.1"/>
    <property type="molecule type" value="Genomic_DNA"/>
</dbReference>
<evidence type="ECO:0000313" key="2">
    <source>
        <dbReference type="EMBL" id="CAG8805724.1"/>
    </source>
</evidence>
<organism evidence="2 3">
    <name type="scientific">Racocetra fulgida</name>
    <dbReference type="NCBI Taxonomy" id="60492"/>
    <lineage>
        <taxon>Eukaryota</taxon>
        <taxon>Fungi</taxon>
        <taxon>Fungi incertae sedis</taxon>
        <taxon>Mucoromycota</taxon>
        <taxon>Glomeromycotina</taxon>
        <taxon>Glomeromycetes</taxon>
        <taxon>Diversisporales</taxon>
        <taxon>Gigasporaceae</taxon>
        <taxon>Racocetra</taxon>
    </lineage>
</organism>
<reference evidence="2" key="1">
    <citation type="submission" date="2021-06" db="EMBL/GenBank/DDBJ databases">
        <authorList>
            <person name="Kallberg Y."/>
            <person name="Tangrot J."/>
            <person name="Rosling A."/>
        </authorList>
    </citation>
    <scope>NUCLEOTIDE SEQUENCE</scope>
    <source>
        <strain evidence="2">IN212</strain>
    </source>
</reference>
<gene>
    <name evidence="2" type="ORF">RFULGI_LOCUS18199</name>
</gene>
<comment type="caution">
    <text evidence="2">The sequence shown here is derived from an EMBL/GenBank/DDBJ whole genome shotgun (WGS) entry which is preliminary data.</text>
</comment>
<name>A0A9N9K039_9GLOM</name>
<dbReference type="Proteomes" id="UP000789396">
    <property type="component" value="Unassembled WGS sequence"/>
</dbReference>
<keyword evidence="3" id="KW-1185">Reference proteome</keyword>
<feature type="region of interest" description="Disordered" evidence="1">
    <location>
        <begin position="1"/>
        <end position="31"/>
    </location>
</feature>
<dbReference type="AlphaFoldDB" id="A0A9N9K039"/>
<accession>A0A9N9K039</accession>
<evidence type="ECO:0000313" key="3">
    <source>
        <dbReference type="Proteomes" id="UP000789396"/>
    </source>
</evidence>
<proteinExistence type="predicted"/>
<feature type="non-terminal residue" evidence="2">
    <location>
        <position position="1"/>
    </location>
</feature>
<sequence>NPPIELDNLDYDSQLSEYNSDDSNHTREAKLRNKICGKRKVDQLEKS</sequence>
<protein>
    <submittedName>
        <fullName evidence="2">6659_t:CDS:1</fullName>
    </submittedName>
</protein>